<proteinExistence type="predicted"/>
<dbReference type="InterPro" id="IPR016167">
    <property type="entry name" value="FAD-bd_PCMH_sub1"/>
</dbReference>
<dbReference type="EMBL" id="JBHFEH010000039">
    <property type="protein sequence ID" value="KAL2051062.1"/>
    <property type="molecule type" value="Genomic_DNA"/>
</dbReference>
<keyword evidence="2" id="KW-1185">Reference proteome</keyword>
<comment type="caution">
    <text evidence="1">The sequence shown here is derived from an EMBL/GenBank/DDBJ whole genome shotgun (WGS) entry which is preliminary data.</text>
</comment>
<dbReference type="Gene3D" id="3.30.43.10">
    <property type="entry name" value="Uridine Diphospho-n-acetylenolpyruvylglucosamine Reductase, domain 2"/>
    <property type="match status" value="1"/>
</dbReference>
<gene>
    <name evidence="1" type="ORF">ABVK25_008656</name>
</gene>
<reference evidence="1 2" key="1">
    <citation type="submission" date="2024-09" db="EMBL/GenBank/DDBJ databases">
        <title>Rethinking Asexuality: The Enigmatic Case of Functional Sexual Genes in Lepraria (Stereocaulaceae).</title>
        <authorList>
            <person name="Doellman M."/>
            <person name="Sun Y."/>
            <person name="Barcenas-Pena A."/>
            <person name="Lumbsch H.T."/>
            <person name="Grewe F."/>
        </authorList>
    </citation>
    <scope>NUCLEOTIDE SEQUENCE [LARGE SCALE GENOMIC DNA]</scope>
    <source>
        <strain evidence="1 2">Grewe 0041</strain>
    </source>
</reference>
<sequence>MEAQANDIAHDKIATMDDKASADPIVFSPNTTASSFHAFIGLASKLCGLENVSIFKAANELIDGDYIHPCKGHDIHEVLDRTYFVASPRAPYRKCQK</sequence>
<protein>
    <submittedName>
        <fullName evidence="1">Uncharacterized protein</fullName>
    </submittedName>
</protein>
<evidence type="ECO:0000313" key="2">
    <source>
        <dbReference type="Proteomes" id="UP001590951"/>
    </source>
</evidence>
<organism evidence="1 2">
    <name type="scientific">Lepraria finkii</name>
    <dbReference type="NCBI Taxonomy" id="1340010"/>
    <lineage>
        <taxon>Eukaryota</taxon>
        <taxon>Fungi</taxon>
        <taxon>Dikarya</taxon>
        <taxon>Ascomycota</taxon>
        <taxon>Pezizomycotina</taxon>
        <taxon>Lecanoromycetes</taxon>
        <taxon>OSLEUM clade</taxon>
        <taxon>Lecanoromycetidae</taxon>
        <taxon>Lecanorales</taxon>
        <taxon>Lecanorineae</taxon>
        <taxon>Stereocaulaceae</taxon>
        <taxon>Lepraria</taxon>
    </lineage>
</organism>
<accession>A0ABR4B1G7</accession>
<evidence type="ECO:0000313" key="1">
    <source>
        <dbReference type="EMBL" id="KAL2051062.1"/>
    </source>
</evidence>
<dbReference type="Proteomes" id="UP001590951">
    <property type="component" value="Unassembled WGS sequence"/>
</dbReference>
<name>A0ABR4B1G7_9LECA</name>